<comment type="caution">
    <text evidence="9">Lacks conserved residue(s) required for the propagation of feature annotation.</text>
</comment>
<comment type="subcellular location">
    <subcellularLocation>
        <location evidence="9">Cell membrane</location>
        <topology evidence="9">Multi-pass membrane protein</topology>
    </subcellularLocation>
</comment>
<dbReference type="UniPathway" id="UPA00665"/>
<dbReference type="InterPro" id="IPR001872">
    <property type="entry name" value="Peptidase_A8"/>
</dbReference>
<dbReference type="NCBIfam" id="TIGR00077">
    <property type="entry name" value="lspA"/>
    <property type="match status" value="1"/>
</dbReference>
<dbReference type="EC" id="3.4.23.36" evidence="9"/>
<accession>A0A1I6G3G0</accession>
<name>A0A1I6G3G0_9RHOB</name>
<evidence type="ECO:0000256" key="10">
    <source>
        <dbReference type="RuleBase" id="RU000594"/>
    </source>
</evidence>
<dbReference type="PROSITE" id="PS00855">
    <property type="entry name" value="SPASE_II"/>
    <property type="match status" value="1"/>
</dbReference>
<keyword evidence="2 9" id="KW-1003">Cell membrane</keyword>
<comment type="similarity">
    <text evidence="1 9 11">Belongs to the peptidase A8 family.</text>
</comment>
<evidence type="ECO:0000256" key="3">
    <source>
        <dbReference type="ARBA" id="ARBA00022670"/>
    </source>
</evidence>
<comment type="function">
    <text evidence="9 10">This protein specifically catalyzes the removal of signal peptides from prolipoproteins.</text>
</comment>
<comment type="pathway">
    <text evidence="9">Protein modification; lipoprotein biosynthesis (signal peptide cleavage).</text>
</comment>
<dbReference type="STRING" id="670154.SAMN04488002_0828"/>
<evidence type="ECO:0000256" key="8">
    <source>
        <dbReference type="ARBA" id="ARBA00023136"/>
    </source>
</evidence>
<sequence>MRVMLLSALAVFGVDQLSKWAVVHWLDLKNVLSIDVLPPVLNFRMGWNTGINFGLFGDSHEIMRYVLVALALVVSTWILWWGNRNLGRLVTQIGAGAIIGGALANAVDRVIYGAVADFLNMSCCGINNPYTFNIADIGIFAGAFALIAFDDTKGEQKSA</sequence>
<dbReference type="PANTHER" id="PTHR33695:SF1">
    <property type="entry name" value="LIPOPROTEIN SIGNAL PEPTIDASE"/>
    <property type="match status" value="1"/>
</dbReference>
<evidence type="ECO:0000256" key="9">
    <source>
        <dbReference type="HAMAP-Rule" id="MF_00161"/>
    </source>
</evidence>
<reference evidence="13" key="1">
    <citation type="submission" date="2016-10" db="EMBL/GenBank/DDBJ databases">
        <authorList>
            <person name="Varghese N."/>
            <person name="Submissions S."/>
        </authorList>
    </citation>
    <scope>NUCLEOTIDE SEQUENCE [LARGE SCALE GENOMIC DNA]</scope>
    <source>
        <strain evidence="13">DSM 26921</strain>
    </source>
</reference>
<keyword evidence="5 9" id="KW-0064">Aspartyl protease</keyword>
<protein>
    <recommendedName>
        <fullName evidence="9">Lipoprotein signal peptidase</fullName>
        <ecNumber evidence="9">3.4.23.36</ecNumber>
    </recommendedName>
    <alternativeName>
        <fullName evidence="9">Prolipoprotein signal peptidase</fullName>
    </alternativeName>
    <alternativeName>
        <fullName evidence="9">Signal peptidase II</fullName>
        <shortName evidence="9">SPase II</shortName>
    </alternativeName>
</protein>
<comment type="catalytic activity">
    <reaction evidence="9 10">
        <text>Release of signal peptides from bacterial membrane prolipoproteins. Hydrolyzes -Xaa-Yaa-Zaa-|-(S,diacylglyceryl)Cys-, in which Xaa is hydrophobic (preferably Leu), and Yaa (Ala or Ser) and Zaa (Gly or Ala) have small, neutral side chains.</text>
        <dbReference type="EC" id="3.4.23.36"/>
    </reaction>
</comment>
<dbReference type="HAMAP" id="MF_00161">
    <property type="entry name" value="LspA"/>
    <property type="match status" value="1"/>
</dbReference>
<evidence type="ECO:0000313" key="12">
    <source>
        <dbReference type="EMBL" id="SFR36712.1"/>
    </source>
</evidence>
<evidence type="ECO:0000256" key="6">
    <source>
        <dbReference type="ARBA" id="ARBA00022801"/>
    </source>
</evidence>
<gene>
    <name evidence="9" type="primary">lspA</name>
    <name evidence="12" type="ORF">SAMN04488002_0828</name>
</gene>
<dbReference type="GO" id="GO:0004190">
    <property type="term" value="F:aspartic-type endopeptidase activity"/>
    <property type="evidence" value="ECO:0007669"/>
    <property type="project" value="UniProtKB-UniRule"/>
</dbReference>
<proteinExistence type="inferred from homology"/>
<evidence type="ECO:0000256" key="4">
    <source>
        <dbReference type="ARBA" id="ARBA00022692"/>
    </source>
</evidence>
<evidence type="ECO:0000256" key="5">
    <source>
        <dbReference type="ARBA" id="ARBA00022750"/>
    </source>
</evidence>
<keyword evidence="8 9" id="KW-0472">Membrane</keyword>
<dbReference type="PANTHER" id="PTHR33695">
    <property type="entry name" value="LIPOPROTEIN SIGNAL PEPTIDASE"/>
    <property type="match status" value="1"/>
</dbReference>
<organism evidence="12 13">
    <name type="scientific">Litoreibacter janthinus</name>
    <dbReference type="NCBI Taxonomy" id="670154"/>
    <lineage>
        <taxon>Bacteria</taxon>
        <taxon>Pseudomonadati</taxon>
        <taxon>Pseudomonadota</taxon>
        <taxon>Alphaproteobacteria</taxon>
        <taxon>Rhodobacterales</taxon>
        <taxon>Roseobacteraceae</taxon>
        <taxon>Litoreibacter</taxon>
    </lineage>
</organism>
<feature type="active site" evidence="9">
    <location>
        <position position="136"/>
    </location>
</feature>
<dbReference type="GO" id="GO:0006508">
    <property type="term" value="P:proteolysis"/>
    <property type="evidence" value="ECO:0007669"/>
    <property type="project" value="UniProtKB-KW"/>
</dbReference>
<dbReference type="Proteomes" id="UP000199658">
    <property type="component" value="Unassembled WGS sequence"/>
</dbReference>
<dbReference type="AlphaFoldDB" id="A0A1I6G3G0"/>
<keyword evidence="4 9" id="KW-0812">Transmembrane</keyword>
<dbReference type="RefSeq" id="WP_090212868.1">
    <property type="nucleotide sequence ID" value="NZ_FOYO01000001.1"/>
</dbReference>
<dbReference type="EMBL" id="FOYO01000001">
    <property type="protein sequence ID" value="SFR36712.1"/>
    <property type="molecule type" value="Genomic_DNA"/>
</dbReference>
<dbReference type="Pfam" id="PF01252">
    <property type="entry name" value="Peptidase_A8"/>
    <property type="match status" value="1"/>
</dbReference>
<evidence type="ECO:0000256" key="7">
    <source>
        <dbReference type="ARBA" id="ARBA00022989"/>
    </source>
</evidence>
<feature type="transmembrane region" description="Helical" evidence="9">
    <location>
        <begin position="132"/>
        <end position="149"/>
    </location>
</feature>
<dbReference type="GO" id="GO:0005886">
    <property type="term" value="C:plasma membrane"/>
    <property type="evidence" value="ECO:0007669"/>
    <property type="project" value="UniProtKB-SubCell"/>
</dbReference>
<keyword evidence="13" id="KW-1185">Reference proteome</keyword>
<dbReference type="OrthoDB" id="9810259at2"/>
<evidence type="ECO:0000256" key="11">
    <source>
        <dbReference type="RuleBase" id="RU004181"/>
    </source>
</evidence>
<keyword evidence="6 9" id="KW-0378">Hydrolase</keyword>
<keyword evidence="7 9" id="KW-1133">Transmembrane helix</keyword>
<feature type="transmembrane region" description="Helical" evidence="9">
    <location>
        <begin position="93"/>
        <end position="112"/>
    </location>
</feature>
<evidence type="ECO:0000256" key="2">
    <source>
        <dbReference type="ARBA" id="ARBA00022475"/>
    </source>
</evidence>
<feature type="transmembrane region" description="Helical" evidence="9">
    <location>
        <begin position="62"/>
        <end position="81"/>
    </location>
</feature>
<feature type="active site" evidence="9">
    <location>
        <position position="117"/>
    </location>
</feature>
<keyword evidence="3 9" id="KW-0645">Protease</keyword>
<dbReference type="PRINTS" id="PR00781">
    <property type="entry name" value="LIPOSIGPTASE"/>
</dbReference>
<evidence type="ECO:0000256" key="1">
    <source>
        <dbReference type="ARBA" id="ARBA00006139"/>
    </source>
</evidence>
<evidence type="ECO:0000313" key="13">
    <source>
        <dbReference type="Proteomes" id="UP000199658"/>
    </source>
</evidence>